<dbReference type="eggNOG" id="COG4209">
    <property type="taxonomic scope" value="Bacteria"/>
</dbReference>
<comment type="function">
    <text evidence="8">Part of the ABC transporter complex UgpBAEC involved in sn-glycerol-3-phosphate (G3P) import. Probably responsible for the translocation of the substrate across the membrane.</text>
</comment>
<sequence length="300" mass="33898">MRIKKSIQRDLILYLMLLPMILWFLIFLYKPMTGMQLAFKQYSAWKGIEGSPWIGFDHFVTLLHSEQFLRAVRNTIVLSIYSLVFAFPVPILLALMINEIRSNNFRKSVQTILYLPHFISVVIVAGLVVTFLSPGTGVVNNILSAFGFERIYFLTLPEWFRTIYVGSNIWKEAGFDSIIYLAAIMGINPALYESAQVDGASRLQMITKITLPCILPTIAVLLVIRLGNILEVGFEYIILLYQPTTFETADVISTYIYRLGLQGARYDIATAAGIFNAVIALIVVLFANAMSRRITRTGVF</sequence>
<comment type="subcellular location">
    <subcellularLocation>
        <location evidence="1">Cell inner membrane</location>
        <topology evidence="1">Multi-pass membrane protein</topology>
    </subcellularLocation>
    <subcellularLocation>
        <location evidence="9">Cell membrane</location>
        <topology evidence="9">Multi-pass membrane protein</topology>
    </subcellularLocation>
</comment>
<reference evidence="11 12" key="2">
    <citation type="submission" date="2015-03" db="EMBL/GenBank/DDBJ databases">
        <authorList>
            <person name="Chan K.-G."/>
        </authorList>
    </citation>
    <scope>NUCLEOTIDE SEQUENCE [LARGE SCALE GENOMIC DNA]</scope>
    <source>
        <strain evidence="11 12">RB-25</strain>
    </source>
</reference>
<dbReference type="InterPro" id="IPR050809">
    <property type="entry name" value="UgpAE/MalFG_permease"/>
</dbReference>
<keyword evidence="5 9" id="KW-0812">Transmembrane</keyword>
<evidence type="ECO:0000256" key="6">
    <source>
        <dbReference type="ARBA" id="ARBA00022989"/>
    </source>
</evidence>
<feature type="transmembrane region" description="Helical" evidence="9">
    <location>
        <begin position="12"/>
        <end position="29"/>
    </location>
</feature>
<dbReference type="Pfam" id="PF00528">
    <property type="entry name" value="BPD_transp_1"/>
    <property type="match status" value="1"/>
</dbReference>
<dbReference type="InterPro" id="IPR035906">
    <property type="entry name" value="MetI-like_sf"/>
</dbReference>
<feature type="transmembrane region" description="Helical" evidence="9">
    <location>
        <begin position="178"/>
        <end position="197"/>
    </location>
</feature>
<keyword evidence="6 9" id="KW-1133">Transmembrane helix</keyword>
<keyword evidence="3" id="KW-1003">Cell membrane</keyword>
<feature type="transmembrane region" description="Helical" evidence="9">
    <location>
        <begin position="76"/>
        <end position="100"/>
    </location>
</feature>
<evidence type="ECO:0000259" key="10">
    <source>
        <dbReference type="PROSITE" id="PS50928"/>
    </source>
</evidence>
<dbReference type="KEGG" id="sfo:Z042_21500"/>
<dbReference type="PANTHER" id="PTHR43227">
    <property type="entry name" value="BLL4140 PROTEIN"/>
    <property type="match status" value="1"/>
</dbReference>
<feature type="domain" description="ABC transmembrane type-1" evidence="10">
    <location>
        <begin position="72"/>
        <end position="287"/>
    </location>
</feature>
<evidence type="ECO:0000256" key="4">
    <source>
        <dbReference type="ARBA" id="ARBA00022519"/>
    </source>
</evidence>
<keyword evidence="2 9" id="KW-0813">Transport</keyword>
<evidence type="ECO:0000256" key="8">
    <source>
        <dbReference type="ARBA" id="ARBA00037054"/>
    </source>
</evidence>
<proteinExistence type="inferred from homology"/>
<dbReference type="InterPro" id="IPR000515">
    <property type="entry name" value="MetI-like"/>
</dbReference>
<evidence type="ECO:0000256" key="3">
    <source>
        <dbReference type="ARBA" id="ARBA00022475"/>
    </source>
</evidence>
<feature type="transmembrane region" description="Helical" evidence="9">
    <location>
        <begin position="112"/>
        <end position="133"/>
    </location>
</feature>
<dbReference type="EMBL" id="CP007044">
    <property type="protein sequence ID" value="AHG21897.2"/>
    <property type="molecule type" value="Genomic_DNA"/>
</dbReference>
<reference evidence="11 12" key="1">
    <citation type="submission" date="2014-01" db="EMBL/GenBank/DDBJ databases">
        <title>Isolation of Serratia multitudinisentens RB-25 from Ex-Landfill site.</title>
        <authorList>
            <person name="Robson E.H.J."/>
        </authorList>
    </citation>
    <scope>NUCLEOTIDE SEQUENCE [LARGE SCALE GENOMIC DNA]</scope>
    <source>
        <strain evidence="11 12">RB-25</strain>
    </source>
</reference>
<dbReference type="STRING" id="1441930.Z042_21500"/>
<evidence type="ECO:0000256" key="2">
    <source>
        <dbReference type="ARBA" id="ARBA00022448"/>
    </source>
</evidence>
<evidence type="ECO:0000256" key="1">
    <source>
        <dbReference type="ARBA" id="ARBA00004429"/>
    </source>
</evidence>
<keyword evidence="7 9" id="KW-0472">Membrane</keyword>
<evidence type="ECO:0000256" key="5">
    <source>
        <dbReference type="ARBA" id="ARBA00022692"/>
    </source>
</evidence>
<keyword evidence="12" id="KW-1185">Reference proteome</keyword>
<evidence type="ECO:0000313" key="12">
    <source>
        <dbReference type="Proteomes" id="UP000019030"/>
    </source>
</evidence>
<evidence type="ECO:0000256" key="9">
    <source>
        <dbReference type="RuleBase" id="RU363032"/>
    </source>
</evidence>
<dbReference type="PANTHER" id="PTHR43227:SF11">
    <property type="entry name" value="BLL4140 PROTEIN"/>
    <property type="match status" value="1"/>
</dbReference>
<dbReference type="GO" id="GO:0055085">
    <property type="term" value="P:transmembrane transport"/>
    <property type="evidence" value="ECO:0007669"/>
    <property type="project" value="InterPro"/>
</dbReference>
<feature type="transmembrane region" description="Helical" evidence="9">
    <location>
        <begin position="209"/>
        <end position="230"/>
    </location>
</feature>
<evidence type="ECO:0000313" key="11">
    <source>
        <dbReference type="EMBL" id="AHG21897.2"/>
    </source>
</evidence>
<gene>
    <name evidence="11" type="ORF">Z042_21500</name>
</gene>
<organism evidence="11 12">
    <name type="scientific">Chania multitudinisentens RB-25</name>
    <dbReference type="NCBI Taxonomy" id="1441930"/>
    <lineage>
        <taxon>Bacteria</taxon>
        <taxon>Pseudomonadati</taxon>
        <taxon>Pseudomonadota</taxon>
        <taxon>Gammaproteobacteria</taxon>
        <taxon>Enterobacterales</taxon>
        <taxon>Yersiniaceae</taxon>
        <taxon>Chania</taxon>
    </lineage>
</organism>
<dbReference type="CDD" id="cd06261">
    <property type="entry name" value="TM_PBP2"/>
    <property type="match status" value="1"/>
</dbReference>
<dbReference type="Gene3D" id="1.10.3720.10">
    <property type="entry name" value="MetI-like"/>
    <property type="match status" value="1"/>
</dbReference>
<dbReference type="SUPFAM" id="SSF161098">
    <property type="entry name" value="MetI-like"/>
    <property type="match status" value="1"/>
</dbReference>
<feature type="transmembrane region" description="Helical" evidence="9">
    <location>
        <begin position="268"/>
        <end position="287"/>
    </location>
</feature>
<dbReference type="HOGENOM" id="CLU_016047_0_1_6"/>
<dbReference type="AlphaFoldDB" id="W0LHV2"/>
<accession>W0LHV2</accession>
<protein>
    <submittedName>
        <fullName evidence="11">Sugar ABC transporter permease</fullName>
    </submittedName>
</protein>
<comment type="similarity">
    <text evidence="9">Belongs to the binding-protein-dependent transport system permease family.</text>
</comment>
<dbReference type="Proteomes" id="UP000019030">
    <property type="component" value="Chromosome"/>
</dbReference>
<evidence type="ECO:0000256" key="7">
    <source>
        <dbReference type="ARBA" id="ARBA00023136"/>
    </source>
</evidence>
<dbReference type="OrthoDB" id="8417460at2"/>
<name>W0LHV2_9GAMM</name>
<dbReference type="PROSITE" id="PS50928">
    <property type="entry name" value="ABC_TM1"/>
    <property type="match status" value="1"/>
</dbReference>
<dbReference type="GO" id="GO:0005886">
    <property type="term" value="C:plasma membrane"/>
    <property type="evidence" value="ECO:0007669"/>
    <property type="project" value="UniProtKB-SubCell"/>
</dbReference>
<keyword evidence="4" id="KW-0997">Cell inner membrane</keyword>